<keyword evidence="3" id="KW-0720">Serine protease</keyword>
<evidence type="ECO:0000256" key="1">
    <source>
        <dbReference type="ARBA" id="ARBA00011073"/>
    </source>
</evidence>
<evidence type="ECO:0000256" key="3">
    <source>
        <dbReference type="ARBA" id="ARBA00022825"/>
    </source>
</evidence>
<comment type="similarity">
    <text evidence="1 4">Belongs to the peptidase S8 family.</text>
</comment>
<evidence type="ECO:0000256" key="4">
    <source>
        <dbReference type="PROSITE-ProRule" id="PRU01240"/>
    </source>
</evidence>
<dbReference type="PROSITE" id="PS51892">
    <property type="entry name" value="SUBTILASE"/>
    <property type="match status" value="1"/>
</dbReference>
<dbReference type="InterPro" id="IPR050131">
    <property type="entry name" value="Peptidase_S8_subtilisin-like"/>
</dbReference>
<sequence length="194" mass="21464">MDRTFSFDGFRGYSGSLDDEALEDIKKSKDVALVEPDQKLTLDLIQGDIAEASSPSWGIDRISHREPNNGTEYTYVSDINSTGRGQFAYVIDIGIQANHSELRGRVIKGFNVWENYTTFEDTFGHVTHVAGIIGRRTVGIAKDVTLVEVKAFRGANVSRPLLSISPAVHLTRGRPPTDTLSGHVGRAVHEHRMR</sequence>
<dbReference type="InterPro" id="IPR010259">
    <property type="entry name" value="S8pro/Inhibitor_I9"/>
</dbReference>
<evidence type="ECO:0000256" key="2">
    <source>
        <dbReference type="ARBA" id="ARBA00022670"/>
    </source>
</evidence>
<protein>
    <recommendedName>
        <fullName evidence="5">Inhibitor I9 domain-containing protein</fullName>
    </recommendedName>
</protein>
<keyword evidence="3" id="KW-0378">Hydrolase</keyword>
<keyword evidence="2" id="KW-0645">Protease</keyword>
<dbReference type="SUPFAM" id="SSF52743">
    <property type="entry name" value="Subtilisin-like"/>
    <property type="match status" value="1"/>
</dbReference>
<evidence type="ECO:0000313" key="6">
    <source>
        <dbReference type="EMBL" id="KAK7737248.1"/>
    </source>
</evidence>
<dbReference type="Proteomes" id="UP001430848">
    <property type="component" value="Unassembled WGS sequence"/>
</dbReference>
<dbReference type="InterPro" id="IPR036852">
    <property type="entry name" value="Peptidase_S8/S53_dom_sf"/>
</dbReference>
<dbReference type="Pfam" id="PF05922">
    <property type="entry name" value="Inhibitor_I9"/>
    <property type="match status" value="1"/>
</dbReference>
<accession>A0ABR1PI74</accession>
<proteinExistence type="inferred from homology"/>
<gene>
    <name evidence="6" type="ORF">SLS63_003039</name>
</gene>
<evidence type="ECO:0000313" key="7">
    <source>
        <dbReference type="Proteomes" id="UP001430848"/>
    </source>
</evidence>
<dbReference type="Gene3D" id="3.40.50.200">
    <property type="entry name" value="Peptidase S8/S53 domain"/>
    <property type="match status" value="1"/>
</dbReference>
<keyword evidence="7" id="KW-1185">Reference proteome</keyword>
<name>A0ABR1PI74_DIAER</name>
<dbReference type="EMBL" id="JAKNSF020000008">
    <property type="protein sequence ID" value="KAK7737248.1"/>
    <property type="molecule type" value="Genomic_DNA"/>
</dbReference>
<organism evidence="6 7">
    <name type="scientific">Diaporthe eres</name>
    <name type="common">Phomopsis oblonga</name>
    <dbReference type="NCBI Taxonomy" id="83184"/>
    <lineage>
        <taxon>Eukaryota</taxon>
        <taxon>Fungi</taxon>
        <taxon>Dikarya</taxon>
        <taxon>Ascomycota</taxon>
        <taxon>Pezizomycotina</taxon>
        <taxon>Sordariomycetes</taxon>
        <taxon>Sordariomycetidae</taxon>
        <taxon>Diaporthales</taxon>
        <taxon>Diaporthaceae</taxon>
        <taxon>Diaporthe</taxon>
        <taxon>Diaporthe eres species complex</taxon>
    </lineage>
</organism>
<dbReference type="InterPro" id="IPR037045">
    <property type="entry name" value="S8pro/Inhibitor_I9_sf"/>
</dbReference>
<evidence type="ECO:0000259" key="5">
    <source>
        <dbReference type="Pfam" id="PF05922"/>
    </source>
</evidence>
<comment type="caution">
    <text evidence="6">The sequence shown here is derived from an EMBL/GenBank/DDBJ whole genome shotgun (WGS) entry which is preliminary data.</text>
</comment>
<feature type="domain" description="Inhibitor I9" evidence="5">
    <location>
        <begin position="4"/>
        <end position="42"/>
    </location>
</feature>
<reference evidence="6 7" key="1">
    <citation type="submission" date="2024-02" db="EMBL/GenBank/DDBJ databases">
        <title>De novo assembly and annotation of 12 fungi associated with fruit tree decline syndrome in Ontario, Canada.</title>
        <authorList>
            <person name="Sulman M."/>
            <person name="Ellouze W."/>
            <person name="Ilyukhin E."/>
        </authorList>
    </citation>
    <scope>NUCLEOTIDE SEQUENCE [LARGE SCALE GENOMIC DNA]</scope>
    <source>
        <strain evidence="6 7">M169</strain>
    </source>
</reference>
<dbReference type="PANTHER" id="PTHR43806:SF58">
    <property type="entry name" value="ALKALINE PROTEASE 1-RELATED"/>
    <property type="match status" value="1"/>
</dbReference>
<comment type="caution">
    <text evidence="4">Lacks conserved residue(s) required for the propagation of feature annotation.</text>
</comment>
<dbReference type="InterPro" id="IPR015500">
    <property type="entry name" value="Peptidase_S8_subtilisin-rel"/>
</dbReference>
<dbReference type="Gene3D" id="3.30.70.80">
    <property type="entry name" value="Peptidase S8 propeptide/proteinase inhibitor I9"/>
    <property type="match status" value="1"/>
</dbReference>
<dbReference type="PRINTS" id="PR00723">
    <property type="entry name" value="SUBTILISIN"/>
</dbReference>
<dbReference type="PANTHER" id="PTHR43806">
    <property type="entry name" value="PEPTIDASE S8"/>
    <property type="match status" value="1"/>
</dbReference>